<feature type="domain" description="LysM" evidence="1">
    <location>
        <begin position="59"/>
        <end position="107"/>
    </location>
</feature>
<dbReference type="InterPro" id="IPR018392">
    <property type="entry name" value="LysM"/>
</dbReference>
<dbReference type="CDD" id="cd00118">
    <property type="entry name" value="LysM"/>
    <property type="match status" value="1"/>
</dbReference>
<evidence type="ECO:0000259" key="1">
    <source>
        <dbReference type="PROSITE" id="PS51782"/>
    </source>
</evidence>
<gene>
    <name evidence="2" type="ordered locus">ACIAD0210</name>
</gene>
<dbReference type="Pfam" id="PF01476">
    <property type="entry name" value="LysM"/>
    <property type="match status" value="1"/>
</dbReference>
<dbReference type="STRING" id="202950.GCA_001485005_01940"/>
<sequence>MIMKKVLNGLRSFYQLGLKQHGLALAICTGIGVTCLGSTTVEAATRNINPPALKAGAPNVYIVKKGDTLWDISGKFLKKPWRWPEIWASNKHVKNPHWIYPGDRLLLCTLDGRPLVGRDQGDGCEGIIRRYTGRTTLQPQVRIEQLNNIIPVIPLDHIQQWLERATIVSAENIKAAPYILGTTDQRVLAAKGQQVYVRGQGLQNAQRYAVYREGEPYTTLDEHGKKRIIGIELLQVASGIATQSENDITTMELTQSFNSEVRRGDLVLPEEQAMLPTLFYPTEAHQVMEGGKIIRVMGSISTAGKHSVVTLNRGTTQGTQVGQVFDIYQQGEVVKDPKTQENIKLPNQNIGSLMIFKTFDELSYAYILESSLPVKVGAEIKPPREED</sequence>
<dbReference type="EMBL" id="CR543861">
    <property type="protein sequence ID" value="CAG67180.1"/>
    <property type="molecule type" value="Genomic_DNA"/>
</dbReference>
<dbReference type="SMR" id="Q6FFH7"/>
<dbReference type="InterPro" id="IPR052196">
    <property type="entry name" value="Bact_Kbp"/>
</dbReference>
<dbReference type="PANTHER" id="PTHR34700">
    <property type="entry name" value="POTASSIUM BINDING PROTEIN KBP"/>
    <property type="match status" value="1"/>
</dbReference>
<dbReference type="InterPro" id="IPR036779">
    <property type="entry name" value="LysM_dom_sf"/>
</dbReference>
<name>Q6FFH7_ACIAD</name>
<dbReference type="CAZy" id="CBM50">
    <property type="family name" value="Carbohydrate-Binding Module Family 50"/>
</dbReference>
<proteinExistence type="predicted"/>
<dbReference type="Gene3D" id="3.10.350.10">
    <property type="entry name" value="LysM domain"/>
    <property type="match status" value="1"/>
</dbReference>
<dbReference type="SUPFAM" id="SSF54106">
    <property type="entry name" value="LysM domain"/>
    <property type="match status" value="1"/>
</dbReference>
<dbReference type="Proteomes" id="UP000000430">
    <property type="component" value="Chromosome"/>
</dbReference>
<accession>Q6FFH7</accession>
<dbReference type="HOGENOM" id="CLU_050533_1_1_6"/>
<dbReference type="PANTHER" id="PTHR34700:SF4">
    <property type="entry name" value="PHAGE-LIKE ELEMENT PBSX PROTEIN XKDP"/>
    <property type="match status" value="1"/>
</dbReference>
<dbReference type="PROSITE" id="PS51782">
    <property type="entry name" value="LYSM"/>
    <property type="match status" value="1"/>
</dbReference>
<evidence type="ECO:0000313" key="3">
    <source>
        <dbReference type="Proteomes" id="UP000000430"/>
    </source>
</evidence>
<dbReference type="AlphaFoldDB" id="Q6FFH7"/>
<dbReference type="KEGG" id="aci:ACIAD0210"/>
<protein>
    <recommendedName>
        <fullName evidence="1">LysM domain-containing protein</fullName>
    </recommendedName>
</protein>
<dbReference type="eggNOG" id="COG1652">
    <property type="taxonomic scope" value="Bacteria"/>
</dbReference>
<reference evidence="2 3" key="1">
    <citation type="journal article" date="2004" name="Nucleic Acids Res.">
        <title>Unique features revealed by the genome sequence of Acinetobacter sp. ADP1, a versatile and naturally transformation competent bacterium.</title>
        <authorList>
            <person name="Barbe V."/>
            <person name="Vallenet D."/>
            <person name="Fonknechten N."/>
            <person name="Kreimeyer A."/>
            <person name="Oztas S."/>
            <person name="Labarre L."/>
            <person name="Cruveiller S."/>
            <person name="Robert C."/>
            <person name="Duprat S."/>
            <person name="Wincker P."/>
            <person name="Ornston L.N."/>
            <person name="Weissenbach J."/>
            <person name="Marliere P."/>
            <person name="Cohen G.N."/>
            <person name="Medigue C."/>
        </authorList>
    </citation>
    <scope>NUCLEOTIDE SEQUENCE [LARGE SCALE GENOMIC DNA]</scope>
    <source>
        <strain evidence="3">ATCC 33305 / BD413 / ADP1</strain>
    </source>
</reference>
<organism evidence="2 3">
    <name type="scientific">Acinetobacter baylyi (strain ATCC 33305 / BD413 / ADP1)</name>
    <dbReference type="NCBI Taxonomy" id="62977"/>
    <lineage>
        <taxon>Bacteria</taxon>
        <taxon>Pseudomonadati</taxon>
        <taxon>Pseudomonadota</taxon>
        <taxon>Gammaproteobacteria</taxon>
        <taxon>Moraxellales</taxon>
        <taxon>Moraxellaceae</taxon>
        <taxon>Acinetobacter</taxon>
    </lineage>
</organism>
<evidence type="ECO:0000313" key="2">
    <source>
        <dbReference type="EMBL" id="CAG67180.1"/>
    </source>
</evidence>